<proteinExistence type="inferred from homology"/>
<keyword evidence="3" id="KW-0343">GTPase activation</keyword>
<keyword evidence="7" id="KW-0472">Membrane</keyword>
<dbReference type="SUPFAM" id="SSF64356">
    <property type="entry name" value="SNARE-like"/>
    <property type="match status" value="1"/>
</dbReference>
<dbReference type="GO" id="GO:0003924">
    <property type="term" value="F:GTPase activity"/>
    <property type="evidence" value="ECO:0007669"/>
    <property type="project" value="InterPro"/>
</dbReference>
<evidence type="ECO:0000259" key="10">
    <source>
        <dbReference type="PROSITE" id="PS50085"/>
    </source>
</evidence>
<dbReference type="Gene3D" id="1.20.120.140">
    <property type="entry name" value="Signal recognition particle SRP54, nucleotide-binding domain"/>
    <property type="match status" value="1"/>
</dbReference>
<feature type="compositionally biased region" description="Basic and acidic residues" evidence="9">
    <location>
        <begin position="838"/>
        <end position="850"/>
    </location>
</feature>
<feature type="compositionally biased region" description="Basic and acidic residues" evidence="9">
    <location>
        <begin position="608"/>
        <end position="624"/>
    </location>
</feature>
<dbReference type="InterPro" id="IPR011012">
    <property type="entry name" value="Longin-like_dom_sf"/>
</dbReference>
<evidence type="ECO:0000256" key="5">
    <source>
        <dbReference type="ARBA" id="ARBA00022824"/>
    </source>
</evidence>
<organism evidence="11 12">
    <name type="scientific">Pocillopora meandrina</name>
    <dbReference type="NCBI Taxonomy" id="46732"/>
    <lineage>
        <taxon>Eukaryota</taxon>
        <taxon>Metazoa</taxon>
        <taxon>Cnidaria</taxon>
        <taxon>Anthozoa</taxon>
        <taxon>Hexacorallia</taxon>
        <taxon>Scleractinia</taxon>
        <taxon>Astrocoeniina</taxon>
        <taxon>Pocilloporidae</taxon>
        <taxon>Pocillopora</taxon>
    </lineage>
</organism>
<dbReference type="InterPro" id="IPR000210">
    <property type="entry name" value="BTB/POZ_dom"/>
</dbReference>
<dbReference type="Pfam" id="PF00448">
    <property type="entry name" value="SRP54"/>
    <property type="match status" value="1"/>
</dbReference>
<evidence type="ECO:0000256" key="3">
    <source>
        <dbReference type="ARBA" id="ARBA00022468"/>
    </source>
</evidence>
<feature type="compositionally biased region" description="Low complexity" evidence="9">
    <location>
        <begin position="907"/>
        <end position="917"/>
    </location>
</feature>
<dbReference type="Pfam" id="PF02145">
    <property type="entry name" value="Rap_GAP"/>
    <property type="match status" value="1"/>
</dbReference>
<keyword evidence="6" id="KW-0342">GTP-binding</keyword>
<dbReference type="FunFam" id="3.40.50.300:FF:000188">
    <property type="entry name" value="signal recognition particle receptor subunit alpha"/>
    <property type="match status" value="1"/>
</dbReference>
<dbReference type="CDD" id="cd14826">
    <property type="entry name" value="SR_alpha_SRX"/>
    <property type="match status" value="1"/>
</dbReference>
<dbReference type="PROSITE" id="PS00300">
    <property type="entry name" value="SRP54"/>
    <property type="match status" value="1"/>
</dbReference>
<dbReference type="PROSITE" id="PS50085">
    <property type="entry name" value="RAPGAP"/>
    <property type="match status" value="1"/>
</dbReference>
<dbReference type="InterPro" id="IPR007222">
    <property type="entry name" value="Sig_recog_particle_rcpt_asu_N"/>
</dbReference>
<keyword evidence="5" id="KW-0256">Endoplasmic reticulum</keyword>
<dbReference type="PANTHER" id="PTHR43134">
    <property type="entry name" value="SIGNAL RECOGNITION PARTICLE RECEPTOR SUBUNIT ALPHA"/>
    <property type="match status" value="1"/>
</dbReference>
<dbReference type="SUPFAM" id="SSF111347">
    <property type="entry name" value="Rap/Ran-GAP"/>
    <property type="match status" value="1"/>
</dbReference>
<dbReference type="FunFam" id="3.30.450.60:FF:000015">
    <property type="entry name" value="Signal recognition particle receptor subunit alpha"/>
    <property type="match status" value="1"/>
</dbReference>
<dbReference type="SMART" id="SM00382">
    <property type="entry name" value="AAA"/>
    <property type="match status" value="1"/>
</dbReference>
<keyword evidence="12" id="KW-1185">Reference proteome</keyword>
<dbReference type="Gene3D" id="3.30.450.60">
    <property type="match status" value="1"/>
</dbReference>
<evidence type="ECO:0000256" key="4">
    <source>
        <dbReference type="ARBA" id="ARBA00022741"/>
    </source>
</evidence>
<dbReference type="Pfam" id="PF00651">
    <property type="entry name" value="BTB"/>
    <property type="match status" value="1"/>
</dbReference>
<dbReference type="InterPro" id="IPR003593">
    <property type="entry name" value="AAA+_ATPase"/>
</dbReference>
<name>A0AAU9WN27_9CNID</name>
<dbReference type="SMART" id="SM00225">
    <property type="entry name" value="BTB"/>
    <property type="match status" value="1"/>
</dbReference>
<reference evidence="11 12" key="1">
    <citation type="submission" date="2022-05" db="EMBL/GenBank/DDBJ databases">
        <authorList>
            <consortium name="Genoscope - CEA"/>
            <person name="William W."/>
        </authorList>
    </citation>
    <scope>NUCLEOTIDE SEQUENCE [LARGE SCALE GENOMIC DNA]</scope>
</reference>
<dbReference type="Proteomes" id="UP001159428">
    <property type="component" value="Unassembled WGS sequence"/>
</dbReference>
<accession>A0AAU9WN27</accession>
<comment type="caution">
    <text evidence="11">The sequence shown here is derived from an EMBL/GenBank/DDBJ whole genome shotgun (WGS) entry which is preliminary data.</text>
</comment>
<dbReference type="InterPro" id="IPR036225">
    <property type="entry name" value="SRP/SRP_N"/>
</dbReference>
<feature type="region of interest" description="Disordered" evidence="9">
    <location>
        <begin position="977"/>
        <end position="1000"/>
    </location>
</feature>
<dbReference type="InterPro" id="IPR027417">
    <property type="entry name" value="P-loop_NTPase"/>
</dbReference>
<dbReference type="Pfam" id="PF04086">
    <property type="entry name" value="SRP-alpha_N"/>
    <property type="match status" value="1"/>
</dbReference>
<evidence type="ECO:0000256" key="9">
    <source>
        <dbReference type="SAM" id="MobiDB-lite"/>
    </source>
</evidence>
<dbReference type="CDD" id="cd17876">
    <property type="entry name" value="SRalpha_C"/>
    <property type="match status" value="1"/>
</dbReference>
<dbReference type="EMBL" id="CALNXJ010000017">
    <property type="protein sequence ID" value="CAH3119710.1"/>
    <property type="molecule type" value="Genomic_DNA"/>
</dbReference>
<feature type="compositionally biased region" description="Basic and acidic residues" evidence="9">
    <location>
        <begin position="860"/>
        <end position="870"/>
    </location>
</feature>
<keyword evidence="4" id="KW-0547">Nucleotide-binding</keyword>
<evidence type="ECO:0000256" key="1">
    <source>
        <dbReference type="ARBA" id="ARBA00004397"/>
    </source>
</evidence>
<dbReference type="SMART" id="SM00962">
    <property type="entry name" value="SRP54"/>
    <property type="match status" value="1"/>
</dbReference>
<feature type="compositionally biased region" description="Polar residues" evidence="9">
    <location>
        <begin position="932"/>
        <end position="952"/>
    </location>
</feature>
<dbReference type="InterPro" id="IPR011333">
    <property type="entry name" value="SKP1/BTB/POZ_sf"/>
</dbReference>
<dbReference type="SUPFAM" id="SSF52540">
    <property type="entry name" value="P-loop containing nucleoside triphosphate hydrolases"/>
    <property type="match status" value="1"/>
</dbReference>
<evidence type="ECO:0000256" key="6">
    <source>
        <dbReference type="ARBA" id="ARBA00023134"/>
    </source>
</evidence>
<dbReference type="InterPro" id="IPR013822">
    <property type="entry name" value="Signal_recog_particl_SRP54_hlx"/>
</dbReference>
<gene>
    <name evidence="11" type="ORF">PMEA_00008424</name>
</gene>
<dbReference type="Gene3D" id="3.40.50.300">
    <property type="entry name" value="P-loop containing nucleotide triphosphate hydrolases"/>
    <property type="match status" value="1"/>
</dbReference>
<feature type="compositionally biased region" description="Acidic residues" evidence="9">
    <location>
        <begin position="979"/>
        <end position="989"/>
    </location>
</feature>
<dbReference type="InterPro" id="IPR035974">
    <property type="entry name" value="Rap/Ran-GAP_sf"/>
</dbReference>
<dbReference type="Pfam" id="PF02881">
    <property type="entry name" value="SRP54_N"/>
    <property type="match status" value="1"/>
</dbReference>
<evidence type="ECO:0000313" key="12">
    <source>
        <dbReference type="Proteomes" id="UP001159428"/>
    </source>
</evidence>
<feature type="compositionally biased region" description="Basic and acidic residues" evidence="9">
    <location>
        <begin position="882"/>
        <end position="900"/>
    </location>
</feature>
<evidence type="ECO:0000256" key="2">
    <source>
        <dbReference type="ARBA" id="ARBA00008531"/>
    </source>
</evidence>
<evidence type="ECO:0000256" key="8">
    <source>
        <dbReference type="ARBA" id="ARBA00023170"/>
    </source>
</evidence>
<dbReference type="GO" id="GO:0005525">
    <property type="term" value="F:GTP binding"/>
    <property type="evidence" value="ECO:0007669"/>
    <property type="project" value="UniProtKB-KW"/>
</dbReference>
<dbReference type="GO" id="GO:0006614">
    <property type="term" value="P:SRP-dependent cotranslational protein targeting to membrane"/>
    <property type="evidence" value="ECO:0007669"/>
    <property type="project" value="InterPro"/>
</dbReference>
<dbReference type="PANTHER" id="PTHR43134:SF1">
    <property type="entry name" value="SIGNAL RECOGNITION PARTICLE RECEPTOR SUBUNIT ALPHA"/>
    <property type="match status" value="1"/>
</dbReference>
<dbReference type="GO" id="GO:0005785">
    <property type="term" value="C:signal recognition particle receptor complex"/>
    <property type="evidence" value="ECO:0007669"/>
    <property type="project" value="InterPro"/>
</dbReference>
<dbReference type="GO" id="GO:0051056">
    <property type="term" value="P:regulation of small GTPase mediated signal transduction"/>
    <property type="evidence" value="ECO:0007669"/>
    <property type="project" value="InterPro"/>
</dbReference>
<dbReference type="GO" id="GO:0005096">
    <property type="term" value="F:GTPase activator activity"/>
    <property type="evidence" value="ECO:0007669"/>
    <property type="project" value="UniProtKB-KW"/>
</dbReference>
<dbReference type="SMART" id="SM00963">
    <property type="entry name" value="SRP54_N"/>
    <property type="match status" value="1"/>
</dbReference>
<feature type="compositionally biased region" description="Low complexity" evidence="9">
    <location>
        <begin position="1"/>
        <end position="25"/>
    </location>
</feature>
<evidence type="ECO:0000313" key="11">
    <source>
        <dbReference type="EMBL" id="CAH3119710.1"/>
    </source>
</evidence>
<dbReference type="InterPro" id="IPR000897">
    <property type="entry name" value="SRP54_GTPase_dom"/>
</dbReference>
<feature type="domain" description="Rap-GAP" evidence="10">
    <location>
        <begin position="270"/>
        <end position="486"/>
    </location>
</feature>
<evidence type="ECO:0000256" key="7">
    <source>
        <dbReference type="ARBA" id="ARBA00023136"/>
    </source>
</evidence>
<feature type="region of interest" description="Disordered" evidence="9">
    <location>
        <begin position="1"/>
        <end position="30"/>
    </location>
</feature>
<feature type="region of interest" description="Disordered" evidence="9">
    <location>
        <begin position="819"/>
        <end position="963"/>
    </location>
</feature>
<dbReference type="SUPFAM" id="SSF54695">
    <property type="entry name" value="POZ domain"/>
    <property type="match status" value="1"/>
</dbReference>
<dbReference type="InterPro" id="IPR042101">
    <property type="entry name" value="SRP54_N_sf"/>
</dbReference>
<dbReference type="GO" id="GO:0006886">
    <property type="term" value="P:intracellular protein transport"/>
    <property type="evidence" value="ECO:0007669"/>
    <property type="project" value="InterPro"/>
</dbReference>
<dbReference type="Gene3D" id="6.10.140.210">
    <property type="match status" value="1"/>
</dbReference>
<protein>
    <recommendedName>
        <fullName evidence="10">Rap-GAP domain-containing protein</fullName>
    </recommendedName>
</protein>
<dbReference type="FunFam" id="3.40.50.11210:FF:000001">
    <property type="entry name" value="Ral GTPase-activating protein subunit alpha-1 isoform 1"/>
    <property type="match status" value="1"/>
</dbReference>
<dbReference type="InterPro" id="IPR000331">
    <property type="entry name" value="Rap/Ran_GAP_dom"/>
</dbReference>
<comment type="similarity">
    <text evidence="2">Belongs to the GTP-binding SRP family.</text>
</comment>
<dbReference type="SUPFAM" id="SSF47364">
    <property type="entry name" value="Domain of the SRP/SRP receptor G-proteins"/>
    <property type="match status" value="1"/>
</dbReference>
<keyword evidence="8" id="KW-0675">Receptor</keyword>
<comment type="subcellular location">
    <subcellularLocation>
        <location evidence="1">Endoplasmic reticulum membrane</location>
        <topology evidence="1">Peripheral membrane protein</topology>
        <orientation evidence="1">Cytoplasmic side</orientation>
    </subcellularLocation>
</comment>
<dbReference type="GO" id="GO:0005047">
    <property type="term" value="F:signal recognition particle binding"/>
    <property type="evidence" value="ECO:0007669"/>
    <property type="project" value="InterPro"/>
</dbReference>
<dbReference type="Gene3D" id="3.30.710.10">
    <property type="entry name" value="Potassium Channel Kv1.1, Chain A"/>
    <property type="match status" value="1"/>
</dbReference>
<feature type="region of interest" description="Disordered" evidence="9">
    <location>
        <begin position="608"/>
        <end position="645"/>
    </location>
</feature>
<dbReference type="Gene3D" id="3.40.50.11210">
    <property type="entry name" value="Rap/Ran-GAP"/>
    <property type="match status" value="1"/>
</dbReference>
<sequence length="1324" mass="146991">MAGTSVESNSSLEISSGASGSQAISPNDNPSLSADGFESELFLCHHHGTFCSARSATAAEKFTWCKTDDDNSPNGELIRALKDFKARSLALKAALEDEAMVNDIQKELSDYVCSCSDPKYVHLVSGYHVECIEKFCSKKETFTQYHENRFKTYSDVGSTKASNHVTSAVAPEEFYKYFFYGVKHWNYCVNDEDIGAVIITLKPEVTNPHSKGSFRIMVRSAHNLVIGLLSCSSHQVSLSSRDDVVHFISQQVAIKAPVKLITIPSVPAELLKMDSAFNKQAHKFGVVYMKEGQQTEEQLLGNETHSKAFDDFLNLLGERIRLKGFDKYRGGLDGNNDLTGKYSVFTKFCNSEVMFHVSTLLPFEEFDSQKLQRKRHIGNDIVCIIFMEATSTKFVPDCIKSNFLHTFIIVQVDVENNPDSYTVSVVSRSGVLPYGPPLCDKYIFDKGDEFRVWILKKLFQGEQACHRSPSFAKLHARTRALIMGELLKSVRNSQSQTSAIPRASPDQYMTVAQVSRDFSSVCSVTQDGGDLVVFLVEEADKKSYIGVKSIMSAKSKVFLKMFSQELGHIYAHLPVSRAGSFTAPPELRRTTSSKTRYSGLRSGKMNLEKLRRSRSESDSSHDEGVTLESVTDLQSRKDPERSMASSKMQCSAEVIVVKQFESGVFEALLEFLHVGSCDLRPSLLPGLFAAAQYYQVEELRIVLWCFQGTCQSFTLPVNELIRSVILQERGGSNSFTHGSLTLKYKLDNEFELVFVVAFQKTLQLSYVDKLLNDIQLEFRDKYKDDLEAGIMRNYEFNEDFNRLLKEAELRSKLDAQAPAKMRTFEESKKSQKTVASLKIDKNEKNKESGKSGKKGGAKNKKAEVMEEVDSKPSNGKTPSVEGKNDTTNEEMIRLNREKFFKKMTKGPTISKSSPTATAKKKNKKEDRRWDNAGTSQEGKTLDYSNSNGSHTNGNDEEEDLESLRPMVGTMQGEIKPMEYESESDEEEEEVSKPAEESKSSGLGGGLFSFFKGLAGQKTLTLDDINPVLDKMKEHLIAKNVAADISEKLCDSVATKLEGKVLGTFSGVTSTVKASLEESLVQILSPRRRIDILRDAMDAKKRGKPFSITFCGVNGVGKSTNLAKICFWLLDNGFRVMIAACDTFRAGAVEQLRTHVRHLNALHPPASGGGPPSVLLYEKGYGKDAASIAMDAINFAREQRIDVVLVDTAGRMQDNEPLMRALSKLIKLNCPDLVLFVGEALVGNEAVDQLKKFNQALADFSMSDNPRLIDGIVLTKFDTIDDKVGAAISMTYTTGQPIVFVGTGQTYSDLKSLNVKAVVNALLRA</sequence>